<sequence>MRTPQHLCVAILLLLLKYHEVLAFTVSVASNTASIGQTFSLSWTAITNDPQDADVCLSTNTEFLRIGTIHRANTFAGKVDVTVGSNISPGTYLLGIRVTGCAFLIGRDPDPNFVVTAAHVTSTSTTAQTSRSTSSSTPPHTSSKTSSTSTTPTSSATTSRSNSATQSDSTPQTIIKTLSSTSSGSTSQSQTSSQTSSDDSPTPTSADTSPTPSSGALGKAGALGKGMLVPFIGGMFGVVLALL</sequence>
<name>A0A067S4Z9_GALM3</name>
<organism evidence="3 4">
    <name type="scientific">Galerina marginata (strain CBS 339.88)</name>
    <dbReference type="NCBI Taxonomy" id="685588"/>
    <lineage>
        <taxon>Eukaryota</taxon>
        <taxon>Fungi</taxon>
        <taxon>Dikarya</taxon>
        <taxon>Basidiomycota</taxon>
        <taxon>Agaricomycotina</taxon>
        <taxon>Agaricomycetes</taxon>
        <taxon>Agaricomycetidae</taxon>
        <taxon>Agaricales</taxon>
        <taxon>Agaricineae</taxon>
        <taxon>Strophariaceae</taxon>
        <taxon>Galerina</taxon>
    </lineage>
</organism>
<keyword evidence="4" id="KW-1185">Reference proteome</keyword>
<proteinExistence type="predicted"/>
<feature type="chain" id="PRO_5001645455" evidence="2">
    <location>
        <begin position="24"/>
        <end position="243"/>
    </location>
</feature>
<evidence type="ECO:0000313" key="3">
    <source>
        <dbReference type="EMBL" id="KDR65925.1"/>
    </source>
</evidence>
<dbReference type="EMBL" id="KL142430">
    <property type="protein sequence ID" value="KDR65925.1"/>
    <property type="molecule type" value="Genomic_DNA"/>
</dbReference>
<reference evidence="4" key="1">
    <citation type="journal article" date="2014" name="Proc. Natl. Acad. Sci. U.S.A.">
        <title>Extensive sampling of basidiomycete genomes demonstrates inadequacy of the white-rot/brown-rot paradigm for wood decay fungi.</title>
        <authorList>
            <person name="Riley R."/>
            <person name="Salamov A.A."/>
            <person name="Brown D.W."/>
            <person name="Nagy L.G."/>
            <person name="Floudas D."/>
            <person name="Held B.W."/>
            <person name="Levasseur A."/>
            <person name="Lombard V."/>
            <person name="Morin E."/>
            <person name="Otillar R."/>
            <person name="Lindquist E.A."/>
            <person name="Sun H."/>
            <person name="LaButti K.M."/>
            <person name="Schmutz J."/>
            <person name="Jabbour D."/>
            <person name="Luo H."/>
            <person name="Baker S.E."/>
            <person name="Pisabarro A.G."/>
            <person name="Walton J.D."/>
            <person name="Blanchette R.A."/>
            <person name="Henrissat B."/>
            <person name="Martin F."/>
            <person name="Cullen D."/>
            <person name="Hibbett D.S."/>
            <person name="Grigoriev I.V."/>
        </authorList>
    </citation>
    <scope>NUCLEOTIDE SEQUENCE [LARGE SCALE GENOMIC DNA]</scope>
    <source>
        <strain evidence="4">CBS 339.88</strain>
    </source>
</reference>
<evidence type="ECO:0000313" key="4">
    <source>
        <dbReference type="Proteomes" id="UP000027222"/>
    </source>
</evidence>
<feature type="compositionally biased region" description="Polar residues" evidence="1">
    <location>
        <begin position="168"/>
        <end position="178"/>
    </location>
</feature>
<feature type="region of interest" description="Disordered" evidence="1">
    <location>
        <begin position="121"/>
        <end position="217"/>
    </location>
</feature>
<accession>A0A067S4Z9</accession>
<feature type="signal peptide" evidence="2">
    <location>
        <begin position="1"/>
        <end position="23"/>
    </location>
</feature>
<dbReference type="AlphaFoldDB" id="A0A067S4Z9"/>
<gene>
    <name evidence="3" type="ORF">GALMADRAFT_259986</name>
</gene>
<keyword evidence="2" id="KW-0732">Signal</keyword>
<feature type="compositionally biased region" description="Low complexity" evidence="1">
    <location>
        <begin position="179"/>
        <end position="217"/>
    </location>
</feature>
<protein>
    <submittedName>
        <fullName evidence="3">Uncharacterized protein</fullName>
    </submittedName>
</protein>
<dbReference type="HOGENOM" id="CLU_1098571_0_0_1"/>
<dbReference type="Proteomes" id="UP000027222">
    <property type="component" value="Unassembled WGS sequence"/>
</dbReference>
<evidence type="ECO:0000256" key="1">
    <source>
        <dbReference type="SAM" id="MobiDB-lite"/>
    </source>
</evidence>
<evidence type="ECO:0000256" key="2">
    <source>
        <dbReference type="SAM" id="SignalP"/>
    </source>
</evidence>
<feature type="compositionally biased region" description="Low complexity" evidence="1">
    <location>
        <begin position="121"/>
        <end position="167"/>
    </location>
</feature>